<dbReference type="InterPro" id="IPR011547">
    <property type="entry name" value="SLC26A/SulP_dom"/>
</dbReference>
<dbReference type="Pfam" id="PF00916">
    <property type="entry name" value="Sulfate_transp"/>
    <property type="match status" value="1"/>
</dbReference>
<sequence>MRRKFRPRLFTLPRSTYSQGQLVTDSLAGVTVALIALPLALALAVASIPAGIATPLPVPAIGIFTAIIGGFLVSFFGGSRVQISGPTAAFVTVILLIIDKHGYDGLLLATIMAGAMLVLMGLSGLGTLIKFIPYPVTSGFTTGIAIAIIVGQVPGFIGLPAEATPPREFFEKLPWLFAHLPGLNWRTLLVAAISATLIFLWPRYAARFRAERLPAPIVAIVVAAGLVVLLNWQESAGVATIGSLFGPDALPRELPPLTWPEISLSRIGELMGPAITIALLGAIESLLSAVVADGLANDRHDSNTELVAQGLANLVCPFFGGIPVTGAIARTSANVKAGARTPIAGLVHALTLLLIVLFLAPFAQYVPIGAIAAVLIFVALRMGNWRELARLRKMPRSDALVLLTTCSLTVVFDLVVAVEVGILLAGVLFIKRMAETTEISRVTAHDELETPEQVAHGKPIPEGVVVYRIFGPFFFGAAEKMETALLSSGAPPPRILILRMQLVPAMDATALNALESIVERMQASGGQVVLSGPHRQPLEMMRRAGFLEKLGRANIRPHFDAALTRANELLR</sequence>
<dbReference type="Proteomes" id="UP000071392">
    <property type="component" value="Unassembled WGS sequence"/>
</dbReference>
<keyword evidence="4 5" id="KW-0472">Membrane</keyword>
<feature type="transmembrane region" description="Helical" evidence="5">
    <location>
        <begin position="307"/>
        <end position="329"/>
    </location>
</feature>
<protein>
    <submittedName>
        <fullName evidence="7">Sulfate permease</fullName>
    </submittedName>
</protein>
<evidence type="ECO:0000256" key="5">
    <source>
        <dbReference type="SAM" id="Phobius"/>
    </source>
</evidence>
<dbReference type="GO" id="GO:0016020">
    <property type="term" value="C:membrane"/>
    <property type="evidence" value="ECO:0007669"/>
    <property type="project" value="UniProtKB-SubCell"/>
</dbReference>
<dbReference type="InterPro" id="IPR001902">
    <property type="entry name" value="SLC26A/SulP_fam"/>
</dbReference>
<feature type="transmembrane region" description="Helical" evidence="5">
    <location>
        <begin position="183"/>
        <end position="201"/>
    </location>
</feature>
<dbReference type="Pfam" id="PF01740">
    <property type="entry name" value="STAS"/>
    <property type="match status" value="1"/>
</dbReference>
<evidence type="ECO:0000256" key="1">
    <source>
        <dbReference type="ARBA" id="ARBA00004141"/>
    </source>
</evidence>
<dbReference type="PROSITE" id="PS50801">
    <property type="entry name" value="STAS"/>
    <property type="match status" value="1"/>
</dbReference>
<dbReference type="PANTHER" id="PTHR11814">
    <property type="entry name" value="SULFATE TRANSPORTER"/>
    <property type="match status" value="1"/>
</dbReference>
<dbReference type="InterPro" id="IPR036513">
    <property type="entry name" value="STAS_dom_sf"/>
</dbReference>
<evidence type="ECO:0000256" key="4">
    <source>
        <dbReference type="ARBA" id="ARBA00023136"/>
    </source>
</evidence>
<evidence type="ECO:0000256" key="3">
    <source>
        <dbReference type="ARBA" id="ARBA00022989"/>
    </source>
</evidence>
<feature type="transmembrane region" description="Helical" evidence="5">
    <location>
        <begin position="140"/>
        <end position="163"/>
    </location>
</feature>
<dbReference type="CDD" id="cd07042">
    <property type="entry name" value="STAS_SulP_like_sulfate_transporter"/>
    <property type="match status" value="1"/>
</dbReference>
<keyword evidence="2 5" id="KW-0812">Transmembrane</keyword>
<feature type="transmembrane region" description="Helical" evidence="5">
    <location>
        <begin position="83"/>
        <end position="99"/>
    </location>
</feature>
<dbReference type="Gene3D" id="3.30.750.24">
    <property type="entry name" value="STAS domain"/>
    <property type="match status" value="1"/>
</dbReference>
<organism evidence="7 8">
    <name type="scientific">Cephaloticoccus capnophilus</name>
    <dbReference type="NCBI Taxonomy" id="1548208"/>
    <lineage>
        <taxon>Bacteria</taxon>
        <taxon>Pseudomonadati</taxon>
        <taxon>Verrucomicrobiota</taxon>
        <taxon>Opitutia</taxon>
        <taxon>Opitutales</taxon>
        <taxon>Opitutaceae</taxon>
        <taxon>Cephaloticoccus</taxon>
    </lineage>
</organism>
<dbReference type="AlphaFoldDB" id="A0A139SIJ0"/>
<feature type="transmembrane region" description="Helical" evidence="5">
    <location>
        <begin position="400"/>
        <end position="430"/>
    </location>
</feature>
<evidence type="ECO:0000259" key="6">
    <source>
        <dbReference type="PROSITE" id="PS50801"/>
    </source>
</evidence>
<comment type="caution">
    <text evidence="7">The sequence shown here is derived from an EMBL/GenBank/DDBJ whole genome shotgun (WGS) entry which is preliminary data.</text>
</comment>
<keyword evidence="3 5" id="KW-1133">Transmembrane helix</keyword>
<feature type="domain" description="STAS" evidence="6">
    <location>
        <begin position="462"/>
        <end position="566"/>
    </location>
</feature>
<keyword evidence="8" id="KW-1185">Reference proteome</keyword>
<evidence type="ECO:0000313" key="7">
    <source>
        <dbReference type="EMBL" id="KXU34356.1"/>
    </source>
</evidence>
<dbReference type="SUPFAM" id="SSF52091">
    <property type="entry name" value="SpoIIaa-like"/>
    <property type="match status" value="1"/>
</dbReference>
<evidence type="ECO:0000313" key="8">
    <source>
        <dbReference type="Proteomes" id="UP000071392"/>
    </source>
</evidence>
<feature type="transmembrane region" description="Helical" evidence="5">
    <location>
        <begin position="105"/>
        <end position="128"/>
    </location>
</feature>
<feature type="transmembrane region" description="Helical" evidence="5">
    <location>
        <begin position="58"/>
        <end position="76"/>
    </location>
</feature>
<dbReference type="STRING" id="1548208.AXK12_07705"/>
<name>A0A139SIJ0_9BACT</name>
<feature type="transmembrane region" description="Helical" evidence="5">
    <location>
        <begin position="27"/>
        <end position="52"/>
    </location>
</feature>
<accession>A0A139SIJ0</accession>
<reference evidence="7 8" key="1">
    <citation type="submission" date="2016-02" db="EMBL/GenBank/DDBJ databases">
        <authorList>
            <person name="Wen L."/>
            <person name="He K."/>
            <person name="Yang H."/>
        </authorList>
    </citation>
    <scope>NUCLEOTIDE SEQUENCE [LARGE SCALE GENOMIC DNA]</scope>
    <source>
        <strain evidence="7 8">CV41</strain>
    </source>
</reference>
<dbReference type="InterPro" id="IPR002645">
    <property type="entry name" value="STAS_dom"/>
</dbReference>
<evidence type="ECO:0000256" key="2">
    <source>
        <dbReference type="ARBA" id="ARBA00022692"/>
    </source>
</evidence>
<feature type="transmembrane region" description="Helical" evidence="5">
    <location>
        <begin position="213"/>
        <end position="232"/>
    </location>
</feature>
<dbReference type="EMBL" id="LSZP01000059">
    <property type="protein sequence ID" value="KXU34356.1"/>
    <property type="molecule type" value="Genomic_DNA"/>
</dbReference>
<gene>
    <name evidence="7" type="ORF">AXK12_07705</name>
</gene>
<proteinExistence type="predicted"/>
<comment type="subcellular location">
    <subcellularLocation>
        <location evidence="1">Membrane</location>
        <topology evidence="1">Multi-pass membrane protein</topology>
    </subcellularLocation>
</comment>
<feature type="transmembrane region" description="Helical" evidence="5">
    <location>
        <begin position="349"/>
        <end position="380"/>
    </location>
</feature>
<dbReference type="GO" id="GO:0055085">
    <property type="term" value="P:transmembrane transport"/>
    <property type="evidence" value="ECO:0007669"/>
    <property type="project" value="InterPro"/>
</dbReference>